<evidence type="ECO:0000313" key="1">
    <source>
        <dbReference type="EMBL" id="KAF3590883.1"/>
    </source>
</evidence>
<sequence>MTLFTLKEPYRQALGDKLLLGVRGAPLAPVHVSSSDLLPRLSIKSTPIETSSVQCIHQQYTAAFGGRKLQNSIKKCLCYGEAQDDHF</sequence>
<dbReference type="PANTHER" id="PTHR31300:SF2">
    <property type="entry name" value="LIPASE-LIKE PROTEIN"/>
    <property type="match status" value="1"/>
</dbReference>
<dbReference type="EMBL" id="QGKV02000299">
    <property type="protein sequence ID" value="KAF3590883.1"/>
    <property type="molecule type" value="Genomic_DNA"/>
</dbReference>
<comment type="caution">
    <text evidence="1">The sequence shown here is derived from an EMBL/GenBank/DDBJ whole genome shotgun (WGS) entry which is preliminary data.</text>
</comment>
<gene>
    <name evidence="1" type="ORF">DY000_02020489</name>
</gene>
<reference evidence="1 2" key="1">
    <citation type="journal article" date="2020" name="BMC Genomics">
        <title>Intraspecific diversification of the crop wild relative Brassica cretica Lam. using demographic model selection.</title>
        <authorList>
            <person name="Kioukis A."/>
            <person name="Michalopoulou V.A."/>
            <person name="Briers L."/>
            <person name="Pirintsos S."/>
            <person name="Studholme D.J."/>
            <person name="Pavlidis P."/>
            <person name="Sarris P.F."/>
        </authorList>
    </citation>
    <scope>NUCLEOTIDE SEQUENCE [LARGE SCALE GENOMIC DNA]</scope>
    <source>
        <strain evidence="2">cv. PFS-1207/04</strain>
    </source>
</reference>
<organism evidence="1 2">
    <name type="scientific">Brassica cretica</name>
    <name type="common">Mustard</name>
    <dbReference type="NCBI Taxonomy" id="69181"/>
    <lineage>
        <taxon>Eukaryota</taxon>
        <taxon>Viridiplantae</taxon>
        <taxon>Streptophyta</taxon>
        <taxon>Embryophyta</taxon>
        <taxon>Tracheophyta</taxon>
        <taxon>Spermatophyta</taxon>
        <taxon>Magnoliopsida</taxon>
        <taxon>eudicotyledons</taxon>
        <taxon>Gunneridae</taxon>
        <taxon>Pentapetalae</taxon>
        <taxon>rosids</taxon>
        <taxon>malvids</taxon>
        <taxon>Brassicales</taxon>
        <taxon>Brassicaceae</taxon>
        <taxon>Brassiceae</taxon>
        <taxon>Brassica</taxon>
    </lineage>
</organism>
<accession>A0ABQ7E0U2</accession>
<dbReference type="InterPro" id="IPR006873">
    <property type="entry name" value="DUF620"/>
</dbReference>
<keyword evidence="2" id="KW-1185">Reference proteome</keyword>
<protein>
    <submittedName>
        <fullName evidence="1">Uncharacterized protein</fullName>
    </submittedName>
</protein>
<dbReference type="Proteomes" id="UP000266723">
    <property type="component" value="Unassembled WGS sequence"/>
</dbReference>
<proteinExistence type="predicted"/>
<name>A0ABQ7E0U2_BRACR</name>
<evidence type="ECO:0000313" key="2">
    <source>
        <dbReference type="Proteomes" id="UP000266723"/>
    </source>
</evidence>
<dbReference type="PANTHER" id="PTHR31300">
    <property type="entry name" value="LIPASE"/>
    <property type="match status" value="1"/>
</dbReference>